<comment type="caution">
    <text evidence="10">The sequence shown here is derived from an EMBL/GenBank/DDBJ whole genome shotgun (WGS) entry which is preliminary data.</text>
</comment>
<dbReference type="Pfam" id="PF02687">
    <property type="entry name" value="FtsX"/>
    <property type="match status" value="1"/>
</dbReference>
<evidence type="ECO:0000256" key="6">
    <source>
        <dbReference type="ARBA" id="ARBA00038076"/>
    </source>
</evidence>
<evidence type="ECO:0000256" key="1">
    <source>
        <dbReference type="ARBA" id="ARBA00004651"/>
    </source>
</evidence>
<keyword evidence="4 7" id="KW-1133">Transmembrane helix</keyword>
<feature type="transmembrane region" description="Helical" evidence="7">
    <location>
        <begin position="21"/>
        <end position="41"/>
    </location>
</feature>
<keyword evidence="3 7" id="KW-0812">Transmembrane</keyword>
<reference evidence="10 11" key="1">
    <citation type="submission" date="2018-08" db="EMBL/GenBank/DDBJ databases">
        <title>Erythrobacter zhengii sp.nov., a bacterium isolated from deep-sea sediment.</title>
        <authorList>
            <person name="Fang C."/>
            <person name="Wu Y.-H."/>
            <person name="Sun C."/>
            <person name="Wang H."/>
            <person name="Cheng H."/>
            <person name="Meng F.-X."/>
            <person name="Wang C.-S."/>
            <person name="Xu X.-W."/>
        </authorList>
    </citation>
    <scope>NUCLEOTIDE SEQUENCE [LARGE SCALE GENOMIC DNA]</scope>
    <source>
        <strain evidence="10 11">CCTCC AB 2015396</strain>
    </source>
</reference>
<dbReference type="PANTHER" id="PTHR30572:SF4">
    <property type="entry name" value="ABC TRANSPORTER PERMEASE YTRF"/>
    <property type="match status" value="1"/>
</dbReference>
<dbReference type="GO" id="GO:0022857">
    <property type="term" value="F:transmembrane transporter activity"/>
    <property type="evidence" value="ECO:0007669"/>
    <property type="project" value="TreeGrafter"/>
</dbReference>
<dbReference type="OrthoDB" id="9770036at2"/>
<feature type="domain" description="ABC3 transporter permease C-terminal" evidence="8">
    <location>
        <begin position="278"/>
        <end position="391"/>
    </location>
</feature>
<organism evidence="10 11">
    <name type="scientific">Aurantiacibacter xanthus</name>
    <dbReference type="NCBI Taxonomy" id="1784712"/>
    <lineage>
        <taxon>Bacteria</taxon>
        <taxon>Pseudomonadati</taxon>
        <taxon>Pseudomonadota</taxon>
        <taxon>Alphaproteobacteria</taxon>
        <taxon>Sphingomonadales</taxon>
        <taxon>Erythrobacteraceae</taxon>
        <taxon>Aurantiacibacter</taxon>
    </lineage>
</organism>
<feature type="domain" description="MacB-like periplasmic core" evidence="9">
    <location>
        <begin position="20"/>
        <end position="236"/>
    </location>
</feature>
<dbReference type="EMBL" id="QXFM01000032">
    <property type="protein sequence ID" value="RIV90690.1"/>
    <property type="molecule type" value="Genomic_DNA"/>
</dbReference>
<dbReference type="Pfam" id="PF12704">
    <property type="entry name" value="MacB_PCD"/>
    <property type="match status" value="1"/>
</dbReference>
<keyword evidence="11" id="KW-1185">Reference proteome</keyword>
<proteinExistence type="inferred from homology"/>
<name>A0A3A1PB03_9SPHN</name>
<feature type="transmembrane region" description="Helical" evidence="7">
    <location>
        <begin position="327"/>
        <end position="355"/>
    </location>
</feature>
<dbReference type="InterPro" id="IPR050250">
    <property type="entry name" value="Macrolide_Exporter_MacB"/>
</dbReference>
<dbReference type="GO" id="GO:0005886">
    <property type="term" value="C:plasma membrane"/>
    <property type="evidence" value="ECO:0007669"/>
    <property type="project" value="UniProtKB-SubCell"/>
</dbReference>
<dbReference type="InterPro" id="IPR025857">
    <property type="entry name" value="MacB_PCD"/>
</dbReference>
<sequence length="398" mass="42994">MFGTSLMLAFREIRRHLMRSFLTTLGIIIGVSAVITMVTLGRGVTADIEEQISSLGSNMFFVFPIQGERGQFRPFDERDVDAVREQIAGVKSVAGQVDQNVTAIYNGQDWKTKVEGVSRAFMDARGIKLDQGRLFTDEEESAGANVCIIGPTVVEEMFGAADSPLGERMRLDNVSCQVIGVFASRGNVGGNGDDDNSVFMPLTNVQRRFTGNDNIGYMAVSYDAGYDNKAMIDALVDLLRERRVLLDGQANDFDIVDTAEINETVSNTVGTMTVMVAAIAAISLVVGGVGIMNIMLVSVTERTREIGIRLAIGALASEVRLQFLTEAVVLCCFGGLVGIVLGFVLSASLSAALGFPFVFDPFINVLSFVISALIGIVFGYFPARRASQLDPIEALRHE</sequence>
<evidence type="ECO:0000256" key="3">
    <source>
        <dbReference type="ARBA" id="ARBA00022692"/>
    </source>
</evidence>
<dbReference type="Proteomes" id="UP000265366">
    <property type="component" value="Unassembled WGS sequence"/>
</dbReference>
<feature type="transmembrane region" description="Helical" evidence="7">
    <location>
        <begin position="361"/>
        <end position="381"/>
    </location>
</feature>
<keyword evidence="5 7" id="KW-0472">Membrane</keyword>
<evidence type="ECO:0000256" key="4">
    <source>
        <dbReference type="ARBA" id="ARBA00022989"/>
    </source>
</evidence>
<dbReference type="RefSeq" id="WP_119591851.1">
    <property type="nucleotide sequence ID" value="NZ_QXFM01000032.1"/>
</dbReference>
<evidence type="ECO:0000256" key="2">
    <source>
        <dbReference type="ARBA" id="ARBA00022475"/>
    </source>
</evidence>
<dbReference type="InterPro" id="IPR003838">
    <property type="entry name" value="ABC3_permease_C"/>
</dbReference>
<dbReference type="AlphaFoldDB" id="A0A3A1PB03"/>
<comment type="subcellular location">
    <subcellularLocation>
        <location evidence="1">Cell membrane</location>
        <topology evidence="1">Multi-pass membrane protein</topology>
    </subcellularLocation>
</comment>
<protein>
    <submittedName>
        <fullName evidence="10">ABC transporter permease</fullName>
    </submittedName>
</protein>
<gene>
    <name evidence="10" type="ORF">D2V17_04040</name>
</gene>
<evidence type="ECO:0000256" key="7">
    <source>
        <dbReference type="SAM" id="Phobius"/>
    </source>
</evidence>
<comment type="similarity">
    <text evidence="6">Belongs to the ABC-4 integral membrane protein family.</text>
</comment>
<evidence type="ECO:0000259" key="9">
    <source>
        <dbReference type="Pfam" id="PF12704"/>
    </source>
</evidence>
<feature type="transmembrane region" description="Helical" evidence="7">
    <location>
        <begin position="274"/>
        <end position="299"/>
    </location>
</feature>
<evidence type="ECO:0000313" key="11">
    <source>
        <dbReference type="Proteomes" id="UP000265366"/>
    </source>
</evidence>
<evidence type="ECO:0000313" key="10">
    <source>
        <dbReference type="EMBL" id="RIV90690.1"/>
    </source>
</evidence>
<evidence type="ECO:0000259" key="8">
    <source>
        <dbReference type="Pfam" id="PF02687"/>
    </source>
</evidence>
<keyword evidence="2" id="KW-1003">Cell membrane</keyword>
<evidence type="ECO:0000256" key="5">
    <source>
        <dbReference type="ARBA" id="ARBA00023136"/>
    </source>
</evidence>
<accession>A0A3A1PB03</accession>
<dbReference type="PANTHER" id="PTHR30572">
    <property type="entry name" value="MEMBRANE COMPONENT OF TRANSPORTER-RELATED"/>
    <property type="match status" value="1"/>
</dbReference>